<evidence type="ECO:0000259" key="1">
    <source>
        <dbReference type="Pfam" id="PF00534"/>
    </source>
</evidence>
<dbReference type="AlphaFoldDB" id="A0A0F9UPV8"/>
<reference evidence="2" key="1">
    <citation type="journal article" date="2015" name="Nature">
        <title>Complex archaea that bridge the gap between prokaryotes and eukaryotes.</title>
        <authorList>
            <person name="Spang A."/>
            <person name="Saw J.H."/>
            <person name="Jorgensen S.L."/>
            <person name="Zaremba-Niedzwiedzka K."/>
            <person name="Martijn J."/>
            <person name="Lind A.E."/>
            <person name="van Eijk R."/>
            <person name="Schleper C."/>
            <person name="Guy L."/>
            <person name="Ettema T.J."/>
        </authorList>
    </citation>
    <scope>NUCLEOTIDE SEQUENCE</scope>
</reference>
<dbReference type="SUPFAM" id="SSF48208">
    <property type="entry name" value="Six-hairpin glycosidases"/>
    <property type="match status" value="1"/>
</dbReference>
<dbReference type="Pfam" id="PF00534">
    <property type="entry name" value="Glycos_transf_1"/>
    <property type="match status" value="1"/>
</dbReference>
<dbReference type="PANTHER" id="PTHR12526:SF572">
    <property type="entry name" value="BLL5144 PROTEIN"/>
    <property type="match status" value="1"/>
</dbReference>
<dbReference type="SUPFAM" id="SSF53756">
    <property type="entry name" value="UDP-Glycosyltransferase/glycogen phosphorylase"/>
    <property type="match status" value="1"/>
</dbReference>
<evidence type="ECO:0000313" key="2">
    <source>
        <dbReference type="EMBL" id="KKN55643.1"/>
    </source>
</evidence>
<dbReference type="Gene3D" id="3.40.50.2000">
    <property type="entry name" value="Glycogen Phosphorylase B"/>
    <property type="match status" value="2"/>
</dbReference>
<comment type="caution">
    <text evidence="2">The sequence shown here is derived from an EMBL/GenBank/DDBJ whole genome shotgun (WGS) entry which is preliminary data.</text>
</comment>
<accession>A0A0F9UPV8</accession>
<sequence length="777" mass="88495">MKNGTTSSKKSIKQLKSTKHLPHLNVNHQIEKLISDKVNMTEIVCLTSYPPRECGIATYSKDLGEALNDKFANSFKLKVYPLEQGNERHKYSEKIKGTLNADSALDFLQAAYVINADPKVGLVMIQHEFGFFENNKQSFYEFLEYLDKPIVVTFHTVLPNPSPELLNNVLTVASRALEIIVMTRTSADILTKQYGIPADKINVVAHGTHLIEIEDKNDLKQKNSLEGKTVLSTFGLLGPGKSIETTLDALPKIVNEYPEVVFLIIGKTHPNLKREEGETYREYLVQKVADLGLNDYVRFIDQFVPLDTLLEYLQMTDIYLFTSKDPNQAVSGTFAYALSCGCPIVSTPIPHALEVLQNDAGILIDFEDSDQLQSAVIDLLQNEEKRLKMSINGMHTSSASAWENAAIGHARVFEKVLGNKLTLKYVKPPLDLKHLKKMTTERGILQFSKINRPDPESGYTLDDNARALIAICQHYKLTRDEEDLKLIRIYFDFVFCCFRNDSKFLNYVDKECRFTDQNNEVNLEDACGRAIWALGYLLSISEDLPNKFSPMIGKAKFVFELSIKAMEEVRSPRAMAFIIKGLYFYNHLKERECLNASVEKYADRLVAIYNHHSDEEWQWYESYLTYGNSVLPQSLLMAYIMTINPDYRKVAQKSFDFLLSKIFEDGTIRVISNQEWHLRGESDSLNFTGGEQPIDVAYTILALKLFHKIFPQEGYDKLMENAFEWFMGKNPLNQTIYNPCTGGCYDGLELKNVNLNQGAESTISYLLARMAFENLDK</sequence>
<dbReference type="EMBL" id="LAZR01000876">
    <property type="protein sequence ID" value="KKN55643.1"/>
    <property type="molecule type" value="Genomic_DNA"/>
</dbReference>
<dbReference type="InterPro" id="IPR001296">
    <property type="entry name" value="Glyco_trans_1"/>
</dbReference>
<dbReference type="InterPro" id="IPR008928">
    <property type="entry name" value="6-hairpin_glycosidase_sf"/>
</dbReference>
<protein>
    <recommendedName>
        <fullName evidence="1">Glycosyl transferase family 1 domain-containing protein</fullName>
    </recommendedName>
</protein>
<dbReference type="PANTHER" id="PTHR12526">
    <property type="entry name" value="GLYCOSYLTRANSFERASE"/>
    <property type="match status" value="1"/>
</dbReference>
<proteinExistence type="predicted"/>
<organism evidence="2">
    <name type="scientific">marine sediment metagenome</name>
    <dbReference type="NCBI Taxonomy" id="412755"/>
    <lineage>
        <taxon>unclassified sequences</taxon>
        <taxon>metagenomes</taxon>
        <taxon>ecological metagenomes</taxon>
    </lineage>
</organism>
<name>A0A0F9UPV8_9ZZZZ</name>
<gene>
    <name evidence="2" type="ORF">LCGC14_0580200</name>
</gene>
<feature type="domain" description="Glycosyl transferase family 1" evidence="1">
    <location>
        <begin position="217"/>
        <end position="393"/>
    </location>
</feature>
<dbReference type="GO" id="GO:0016757">
    <property type="term" value="F:glycosyltransferase activity"/>
    <property type="evidence" value="ECO:0007669"/>
    <property type="project" value="InterPro"/>
</dbReference>
<dbReference type="GO" id="GO:0005975">
    <property type="term" value="P:carbohydrate metabolic process"/>
    <property type="evidence" value="ECO:0007669"/>
    <property type="project" value="InterPro"/>
</dbReference>